<feature type="compositionally biased region" description="Basic and acidic residues" evidence="1">
    <location>
        <begin position="9"/>
        <end position="22"/>
    </location>
</feature>
<organism evidence="2 3">
    <name type="scientific">Serendipita vermifera MAFF 305830</name>
    <dbReference type="NCBI Taxonomy" id="933852"/>
    <lineage>
        <taxon>Eukaryota</taxon>
        <taxon>Fungi</taxon>
        <taxon>Dikarya</taxon>
        <taxon>Basidiomycota</taxon>
        <taxon>Agaricomycotina</taxon>
        <taxon>Agaricomycetes</taxon>
        <taxon>Sebacinales</taxon>
        <taxon>Serendipitaceae</taxon>
        <taxon>Serendipita</taxon>
    </lineage>
</organism>
<dbReference type="EMBL" id="KN824279">
    <property type="protein sequence ID" value="KIM33074.1"/>
    <property type="molecule type" value="Genomic_DNA"/>
</dbReference>
<reference evidence="2 3" key="1">
    <citation type="submission" date="2014-04" db="EMBL/GenBank/DDBJ databases">
        <authorList>
            <consortium name="DOE Joint Genome Institute"/>
            <person name="Kuo A."/>
            <person name="Zuccaro A."/>
            <person name="Kohler A."/>
            <person name="Nagy L.G."/>
            <person name="Floudas D."/>
            <person name="Copeland A."/>
            <person name="Barry K.W."/>
            <person name="Cichocki N."/>
            <person name="Veneault-Fourrey C."/>
            <person name="LaButti K."/>
            <person name="Lindquist E.A."/>
            <person name="Lipzen A."/>
            <person name="Lundell T."/>
            <person name="Morin E."/>
            <person name="Murat C."/>
            <person name="Sun H."/>
            <person name="Tunlid A."/>
            <person name="Henrissat B."/>
            <person name="Grigoriev I.V."/>
            <person name="Hibbett D.S."/>
            <person name="Martin F."/>
            <person name="Nordberg H.P."/>
            <person name="Cantor M.N."/>
            <person name="Hua S.X."/>
        </authorList>
    </citation>
    <scope>NUCLEOTIDE SEQUENCE [LARGE SCALE GENOMIC DNA]</scope>
    <source>
        <strain evidence="2 3">MAFF 305830</strain>
    </source>
</reference>
<dbReference type="HOGENOM" id="CLU_2689360_0_0_1"/>
<reference evidence="3" key="2">
    <citation type="submission" date="2015-01" db="EMBL/GenBank/DDBJ databases">
        <title>Evolutionary Origins and Diversification of the Mycorrhizal Mutualists.</title>
        <authorList>
            <consortium name="DOE Joint Genome Institute"/>
            <consortium name="Mycorrhizal Genomics Consortium"/>
            <person name="Kohler A."/>
            <person name="Kuo A."/>
            <person name="Nagy L.G."/>
            <person name="Floudas D."/>
            <person name="Copeland A."/>
            <person name="Barry K.W."/>
            <person name="Cichocki N."/>
            <person name="Veneault-Fourrey C."/>
            <person name="LaButti K."/>
            <person name="Lindquist E.A."/>
            <person name="Lipzen A."/>
            <person name="Lundell T."/>
            <person name="Morin E."/>
            <person name="Murat C."/>
            <person name="Riley R."/>
            <person name="Ohm R."/>
            <person name="Sun H."/>
            <person name="Tunlid A."/>
            <person name="Henrissat B."/>
            <person name="Grigoriev I.V."/>
            <person name="Hibbett D.S."/>
            <person name="Martin F."/>
        </authorList>
    </citation>
    <scope>NUCLEOTIDE SEQUENCE [LARGE SCALE GENOMIC DNA]</scope>
    <source>
        <strain evidence="3">MAFF 305830</strain>
    </source>
</reference>
<accession>A0A0C3BM07</accession>
<evidence type="ECO:0000313" key="3">
    <source>
        <dbReference type="Proteomes" id="UP000054097"/>
    </source>
</evidence>
<sequence length="74" mass="8340">MPKRKRRQPDRSDSDSSYKHESDTEEEVLIPRTPNKRTRVSASHPVDSPVKMETPCSQKLLTALNNLATKGGHV</sequence>
<evidence type="ECO:0000313" key="2">
    <source>
        <dbReference type="EMBL" id="KIM33074.1"/>
    </source>
</evidence>
<dbReference type="AlphaFoldDB" id="A0A0C3BM07"/>
<dbReference type="Proteomes" id="UP000054097">
    <property type="component" value="Unassembled WGS sequence"/>
</dbReference>
<protein>
    <submittedName>
        <fullName evidence="2">Uncharacterized protein</fullName>
    </submittedName>
</protein>
<evidence type="ECO:0000256" key="1">
    <source>
        <dbReference type="SAM" id="MobiDB-lite"/>
    </source>
</evidence>
<gene>
    <name evidence="2" type="ORF">M408DRAFT_326734</name>
</gene>
<feature type="region of interest" description="Disordered" evidence="1">
    <location>
        <begin position="1"/>
        <end position="52"/>
    </location>
</feature>
<proteinExistence type="predicted"/>
<keyword evidence="3" id="KW-1185">Reference proteome</keyword>
<name>A0A0C3BM07_SERVB</name>